<accession>A0A0X3TWA2</accession>
<dbReference type="Proteomes" id="UP000053690">
    <property type="component" value="Unassembled WGS sequence"/>
</dbReference>
<evidence type="ECO:0000313" key="2">
    <source>
        <dbReference type="EMBL" id="KUJ79952.1"/>
    </source>
</evidence>
<dbReference type="RefSeq" id="WP_068334645.1">
    <property type="nucleotide sequence ID" value="NZ_LQBP01000003.1"/>
</dbReference>
<protein>
    <submittedName>
        <fullName evidence="2">Uncharacterized protein</fullName>
    </submittedName>
</protein>
<comment type="caution">
    <text evidence="2">The sequence shown here is derived from an EMBL/GenBank/DDBJ whole genome shotgun (WGS) entry which is preliminary data.</text>
</comment>
<evidence type="ECO:0000256" key="1">
    <source>
        <dbReference type="SAM" id="Phobius"/>
    </source>
</evidence>
<proteinExistence type="predicted"/>
<name>A0A0X3TWA2_9RHOB</name>
<organism evidence="2 3">
    <name type="scientific">Ruegeria profundi</name>
    <dbReference type="NCBI Taxonomy" id="1685378"/>
    <lineage>
        <taxon>Bacteria</taxon>
        <taxon>Pseudomonadati</taxon>
        <taxon>Pseudomonadota</taxon>
        <taxon>Alphaproteobacteria</taxon>
        <taxon>Rhodobacterales</taxon>
        <taxon>Roseobacteraceae</taxon>
        <taxon>Ruegeria</taxon>
    </lineage>
</organism>
<sequence length="80" mass="8439">MELMVKLGSFIAWALIALGGLRTAMGFYVAFAFTAEQNTAAAKRYLARASSGEAINDGMIMLVVGVALGLLTKIAKNKAE</sequence>
<keyword evidence="3" id="KW-1185">Reference proteome</keyword>
<gene>
    <name evidence="2" type="ORF">AVO44_07205</name>
</gene>
<keyword evidence="1" id="KW-0812">Transmembrane</keyword>
<feature type="transmembrane region" description="Helical" evidence="1">
    <location>
        <begin position="58"/>
        <end position="75"/>
    </location>
</feature>
<dbReference type="EMBL" id="LQBP01000003">
    <property type="protein sequence ID" value="KUJ79952.1"/>
    <property type="molecule type" value="Genomic_DNA"/>
</dbReference>
<evidence type="ECO:0000313" key="3">
    <source>
        <dbReference type="Proteomes" id="UP000053690"/>
    </source>
</evidence>
<dbReference type="AlphaFoldDB" id="A0A0X3TWA2"/>
<reference evidence="3" key="1">
    <citation type="submission" date="2015-12" db="EMBL/GenBank/DDBJ databases">
        <authorList>
            <person name="Zhang G."/>
            <person name="Stingl U."/>
        </authorList>
    </citation>
    <scope>NUCLEOTIDE SEQUENCE [LARGE SCALE GENOMIC DNA]</scope>
    <source>
        <strain evidence="3">ZGT108</strain>
    </source>
</reference>
<keyword evidence="1" id="KW-1133">Transmembrane helix</keyword>
<keyword evidence="1" id="KW-0472">Membrane</keyword>